<dbReference type="PANTHER" id="PTHR13271:SF134">
    <property type="entry name" value="OS01G0976450 PROTEIN"/>
    <property type="match status" value="1"/>
</dbReference>
<dbReference type="AlphaFoldDB" id="A0ABD0VF39"/>
<dbReference type="EMBL" id="JANQDX010000006">
    <property type="protein sequence ID" value="KAL0923236.1"/>
    <property type="molecule type" value="Genomic_DNA"/>
</dbReference>
<dbReference type="FunFam" id="3.90.1410.10:FF:000005">
    <property type="entry name" value="Ribulose-1,5 bisphosphate carboxylase/oxygenase large subunit N-methyltransferase, chloroplastic"/>
    <property type="match status" value="1"/>
</dbReference>
<keyword evidence="3" id="KW-0949">S-adenosyl-L-methionine</keyword>
<dbReference type="PANTHER" id="PTHR13271">
    <property type="entry name" value="UNCHARACTERIZED PUTATIVE METHYLTRANSFERASE"/>
    <property type="match status" value="1"/>
</dbReference>
<evidence type="ECO:0000256" key="3">
    <source>
        <dbReference type="ARBA" id="ARBA00022691"/>
    </source>
</evidence>
<dbReference type="SUPFAM" id="SSF81822">
    <property type="entry name" value="RuBisCo LSMT C-terminal, substrate-binding domain"/>
    <property type="match status" value="1"/>
</dbReference>
<dbReference type="PROSITE" id="PS50280">
    <property type="entry name" value="SET"/>
    <property type="match status" value="1"/>
</dbReference>
<keyword evidence="2" id="KW-0808">Transferase</keyword>
<dbReference type="GO" id="GO:0032259">
    <property type="term" value="P:methylation"/>
    <property type="evidence" value="ECO:0007669"/>
    <property type="project" value="UniProtKB-KW"/>
</dbReference>
<comment type="caution">
    <text evidence="5">The sequence shown here is derived from an EMBL/GenBank/DDBJ whole genome shotgun (WGS) entry which is preliminary data.</text>
</comment>
<proteinExistence type="predicted"/>
<evidence type="ECO:0000256" key="1">
    <source>
        <dbReference type="ARBA" id="ARBA00022603"/>
    </source>
</evidence>
<reference evidence="5 6" key="1">
    <citation type="journal article" date="2024" name="Plant Biotechnol. J.">
        <title>Dendrobium thyrsiflorum genome and its molecular insights into genes involved in important horticultural traits.</title>
        <authorList>
            <person name="Chen B."/>
            <person name="Wang J.Y."/>
            <person name="Zheng P.J."/>
            <person name="Li K.L."/>
            <person name="Liang Y.M."/>
            <person name="Chen X.F."/>
            <person name="Zhang C."/>
            <person name="Zhao X."/>
            <person name="He X."/>
            <person name="Zhang G.Q."/>
            <person name="Liu Z.J."/>
            <person name="Xu Q."/>
        </authorList>
    </citation>
    <scope>NUCLEOTIDE SEQUENCE [LARGE SCALE GENOMIC DNA]</scope>
    <source>
        <strain evidence="5">GZMU011</strain>
    </source>
</reference>
<dbReference type="InterPro" id="IPR001214">
    <property type="entry name" value="SET_dom"/>
</dbReference>
<dbReference type="GO" id="GO:0008168">
    <property type="term" value="F:methyltransferase activity"/>
    <property type="evidence" value="ECO:0007669"/>
    <property type="project" value="UniProtKB-KW"/>
</dbReference>
<dbReference type="InterPro" id="IPR015353">
    <property type="entry name" value="Rubisco_LSMT_subst-bd"/>
</dbReference>
<gene>
    <name evidence="5" type="ORF">M5K25_007282</name>
</gene>
<dbReference type="InterPro" id="IPR050600">
    <property type="entry name" value="SETD3_SETD6_MTase"/>
</dbReference>
<dbReference type="SUPFAM" id="SSF82199">
    <property type="entry name" value="SET domain"/>
    <property type="match status" value="1"/>
</dbReference>
<evidence type="ECO:0000259" key="4">
    <source>
        <dbReference type="PROSITE" id="PS50280"/>
    </source>
</evidence>
<evidence type="ECO:0000313" key="5">
    <source>
        <dbReference type="EMBL" id="KAL0923236.1"/>
    </source>
</evidence>
<dbReference type="InterPro" id="IPR036464">
    <property type="entry name" value="Rubisco_LSMT_subst-bd_sf"/>
</dbReference>
<organism evidence="5 6">
    <name type="scientific">Dendrobium thyrsiflorum</name>
    <name type="common">Pinecone-like raceme dendrobium</name>
    <name type="synonym">Orchid</name>
    <dbReference type="NCBI Taxonomy" id="117978"/>
    <lineage>
        <taxon>Eukaryota</taxon>
        <taxon>Viridiplantae</taxon>
        <taxon>Streptophyta</taxon>
        <taxon>Embryophyta</taxon>
        <taxon>Tracheophyta</taxon>
        <taxon>Spermatophyta</taxon>
        <taxon>Magnoliopsida</taxon>
        <taxon>Liliopsida</taxon>
        <taxon>Asparagales</taxon>
        <taxon>Orchidaceae</taxon>
        <taxon>Epidendroideae</taxon>
        <taxon>Malaxideae</taxon>
        <taxon>Dendrobiinae</taxon>
        <taxon>Dendrobium</taxon>
    </lineage>
</organism>
<dbReference type="Gene3D" id="3.90.1420.10">
    <property type="entry name" value="Rubisco LSMT, substrate-binding domain"/>
    <property type="match status" value="1"/>
</dbReference>
<keyword evidence="6" id="KW-1185">Reference proteome</keyword>
<feature type="domain" description="SET" evidence="4">
    <location>
        <begin position="55"/>
        <end position="268"/>
    </location>
</feature>
<accession>A0ABD0VF39</accession>
<name>A0ABD0VF39_DENTH</name>
<dbReference type="Pfam" id="PF09273">
    <property type="entry name" value="Rubis-subs-bind"/>
    <property type="match status" value="1"/>
</dbReference>
<evidence type="ECO:0000313" key="6">
    <source>
        <dbReference type="Proteomes" id="UP001552299"/>
    </source>
</evidence>
<sequence length="487" mass="55060">MRTLIRMASNFSRIQPHRIPQFRRRFLNIAAASFKDTSQLFNECNELMTWLRTKTGLEISSVLAIGTSSYGRSLFASKPIEDGDCILKIPYTAHLTPDKILPEVESLIVDDVGTVSRLAVVLLAEQKLGKNSDWFPYLKNLPRAVNMHNTIFWAPEELNMIQQSSIYHETVNLKSFLAREFSALKPVLQHFPSIFGDMRLDDFMHAYTLVISRAWGTSNCISLVPFADFLNHDGASEAVLLSDDDKEISEVIADRNYSVGEEVLIRYGKFSNSTLMLDYGFTLPHNINDQVQIFMDVPLYDPLYKMKMELLHKHPKLPIAEENCFSSSGCSFIMKEVKSSDRKGKGIPLALRAFARVLTVSTCEELNSLATEASQSDGRLARRPLKNMSNEIQAHCILLSKFKHMIKCHDAAVKELESSNAPYCGTQLSVRRQMAIDLLRGEIRVLQSASAWIANYCVGEIILCGHRTQRIRCSHVTQYRAVVPSSR</sequence>
<dbReference type="InterPro" id="IPR046341">
    <property type="entry name" value="SET_dom_sf"/>
</dbReference>
<dbReference type="Proteomes" id="UP001552299">
    <property type="component" value="Unassembled WGS sequence"/>
</dbReference>
<dbReference type="Pfam" id="PF00856">
    <property type="entry name" value="SET"/>
    <property type="match status" value="1"/>
</dbReference>
<protein>
    <recommendedName>
        <fullName evidence="4">SET domain-containing protein</fullName>
    </recommendedName>
</protein>
<dbReference type="Gene3D" id="3.90.1410.10">
    <property type="entry name" value="set domain protein methyltransferase, domain 1"/>
    <property type="match status" value="1"/>
</dbReference>
<keyword evidence="1" id="KW-0489">Methyltransferase</keyword>
<evidence type="ECO:0000256" key="2">
    <source>
        <dbReference type="ARBA" id="ARBA00022679"/>
    </source>
</evidence>